<keyword evidence="4" id="KW-0378">Hydrolase</keyword>
<evidence type="ECO:0000256" key="3">
    <source>
        <dbReference type="ARBA" id="ARBA00012922"/>
    </source>
</evidence>
<evidence type="ECO:0000259" key="7">
    <source>
        <dbReference type="Pfam" id="PF01425"/>
    </source>
</evidence>
<dbReference type="PIRSF" id="PIRSF001221">
    <property type="entry name" value="Amidase_fungi"/>
    <property type="match status" value="1"/>
</dbReference>
<dbReference type="InterPro" id="IPR036928">
    <property type="entry name" value="AS_sf"/>
</dbReference>
<dbReference type="PANTHER" id="PTHR46072:SF7">
    <property type="entry name" value="AMIDASE"/>
    <property type="match status" value="1"/>
</dbReference>
<feature type="active site" description="Acyl-ester intermediate" evidence="5">
    <location>
        <position position="232"/>
    </location>
</feature>
<dbReference type="VEuPathDB" id="FungiDB:SI65_06559"/>
<sequence length="551" mass="60179">MTEPWQQRAENKRRAILESIPQKWHLPPDSIPTADEQPDITGSYLHRFLERKEVEITECDATVIVQKTTSGEWSAVEVTEVFCHRAALAHQYINCLHEFFPEAALEDARRLDTYFTTHKKPTGPLHGLPISLKDQFQIKNISATLGYISHIDQPPTTESELVLLLRSLGAVLYCKTSVPTGLMSGETANNIIGYTWNPRNRHLSSGGSSGGEGALLALKGSPLGFGTDIGGSIRVPAAFNGIYGLRTSVGRIPYEGAKNSMDGQNTVPSVVGPMAGSVGAVRLAMKSVLGMEPWVCDPGSLPIPWRGEVEERIRGLLCGGGEGKGKMAFGIFEHDGIMRPHPPVLRAVRLVREVLVKLGHEVIDWKPPSHAEGCSLAYDAYTLDAGHDISIQISASGEPPVPQLSWILNLPSKTQKTASEIFALNVARRRWKKAYIDYWNSTANQTSTGRPVDALICPTTIMAAALPGKHVHPGSTMFVNVLDYSIVTLPVTHVDREVDAVEAEGYDVRDYEGAPVGLQLIGRQYEEEKILVLAEYIGAALRGVDVARGDW</sequence>
<evidence type="ECO:0000256" key="5">
    <source>
        <dbReference type="PIRSR" id="PIRSR001221-1"/>
    </source>
</evidence>
<evidence type="ECO:0000313" key="8">
    <source>
        <dbReference type="EMBL" id="ODM17771.1"/>
    </source>
</evidence>
<proteinExistence type="inferred from homology"/>
<dbReference type="AlphaFoldDB" id="A0A1E3BAF8"/>
<feature type="binding site" evidence="6">
    <location>
        <position position="182"/>
    </location>
    <ligand>
        <name>substrate</name>
    </ligand>
</feature>
<dbReference type="PROSITE" id="PS00571">
    <property type="entry name" value="AMIDASES"/>
    <property type="match status" value="1"/>
</dbReference>
<name>A0A1E3BAF8_ASPCR</name>
<comment type="similarity">
    <text evidence="2">Belongs to the amidase family.</text>
</comment>
<dbReference type="PANTHER" id="PTHR46072">
    <property type="entry name" value="AMIDASE-RELATED-RELATED"/>
    <property type="match status" value="1"/>
</dbReference>
<accession>A0A1E3BAF8</accession>
<dbReference type="EMBL" id="JXNT01000007">
    <property type="protein sequence ID" value="ODM17771.1"/>
    <property type="molecule type" value="Genomic_DNA"/>
</dbReference>
<feature type="active site" description="Charge relay system" evidence="5">
    <location>
        <position position="208"/>
    </location>
</feature>
<dbReference type="InterPro" id="IPR023631">
    <property type="entry name" value="Amidase_dom"/>
</dbReference>
<reference evidence="8 9" key="1">
    <citation type="journal article" date="2016" name="BMC Genomics">
        <title>Comparative genomic and transcriptomic analyses of the Fuzhuan brick tea-fermentation fungus Aspergillus cristatus.</title>
        <authorList>
            <person name="Ge Y."/>
            <person name="Wang Y."/>
            <person name="Liu Y."/>
            <person name="Tan Y."/>
            <person name="Ren X."/>
            <person name="Zhang X."/>
            <person name="Hyde K.D."/>
            <person name="Liu Y."/>
            <person name="Liu Z."/>
        </authorList>
    </citation>
    <scope>NUCLEOTIDE SEQUENCE [LARGE SCALE GENOMIC DNA]</scope>
    <source>
        <strain evidence="8 9">GZAAS20.1005</strain>
    </source>
</reference>
<feature type="domain" description="Amidase" evidence="7">
    <location>
        <begin position="77"/>
        <end position="531"/>
    </location>
</feature>
<dbReference type="EC" id="3.5.1.4" evidence="3"/>
<comment type="catalytic activity">
    <reaction evidence="1">
        <text>a monocarboxylic acid amide + H2O = a monocarboxylate + NH4(+)</text>
        <dbReference type="Rhea" id="RHEA:12020"/>
        <dbReference type="ChEBI" id="CHEBI:15377"/>
        <dbReference type="ChEBI" id="CHEBI:28938"/>
        <dbReference type="ChEBI" id="CHEBI:35757"/>
        <dbReference type="ChEBI" id="CHEBI:83628"/>
        <dbReference type="EC" id="3.5.1.4"/>
    </reaction>
</comment>
<evidence type="ECO:0000256" key="6">
    <source>
        <dbReference type="PIRSR" id="PIRSR001221-2"/>
    </source>
</evidence>
<comment type="caution">
    <text evidence="8">The sequence shown here is derived from an EMBL/GenBank/DDBJ whole genome shotgun (WGS) entry which is preliminary data.</text>
</comment>
<feature type="binding site" evidence="6">
    <location>
        <begin position="229"/>
        <end position="232"/>
    </location>
    <ligand>
        <name>substrate</name>
    </ligand>
</feature>
<feature type="active site" description="Charge relay system" evidence="5">
    <location>
        <position position="133"/>
    </location>
</feature>
<dbReference type="OrthoDB" id="6428749at2759"/>
<dbReference type="InterPro" id="IPR020556">
    <property type="entry name" value="Amidase_CS"/>
</dbReference>
<dbReference type="GO" id="GO:0004040">
    <property type="term" value="F:amidase activity"/>
    <property type="evidence" value="ECO:0007669"/>
    <property type="project" value="UniProtKB-EC"/>
</dbReference>
<dbReference type="Gene3D" id="3.90.1300.10">
    <property type="entry name" value="Amidase signature (AS) domain"/>
    <property type="match status" value="1"/>
</dbReference>
<dbReference type="Pfam" id="PF01425">
    <property type="entry name" value="Amidase"/>
    <property type="match status" value="1"/>
</dbReference>
<keyword evidence="9" id="KW-1185">Reference proteome</keyword>
<gene>
    <name evidence="8" type="ORF">SI65_06559</name>
</gene>
<feature type="binding site" evidence="6">
    <location>
        <position position="208"/>
    </location>
    <ligand>
        <name>substrate</name>
    </ligand>
</feature>
<organism evidence="8 9">
    <name type="scientific">Aspergillus cristatus</name>
    <name type="common">Chinese Fuzhuan brick tea-fermentation fungus</name>
    <name type="synonym">Eurotium cristatum</name>
    <dbReference type="NCBI Taxonomy" id="573508"/>
    <lineage>
        <taxon>Eukaryota</taxon>
        <taxon>Fungi</taxon>
        <taxon>Dikarya</taxon>
        <taxon>Ascomycota</taxon>
        <taxon>Pezizomycotina</taxon>
        <taxon>Eurotiomycetes</taxon>
        <taxon>Eurotiomycetidae</taxon>
        <taxon>Eurotiales</taxon>
        <taxon>Aspergillaceae</taxon>
        <taxon>Aspergillus</taxon>
        <taxon>Aspergillus subgen. Aspergillus</taxon>
    </lineage>
</organism>
<dbReference type="Proteomes" id="UP000094569">
    <property type="component" value="Unassembled WGS sequence"/>
</dbReference>
<evidence type="ECO:0000256" key="4">
    <source>
        <dbReference type="ARBA" id="ARBA00022801"/>
    </source>
</evidence>
<protein>
    <recommendedName>
        <fullName evidence="3">amidase</fullName>
        <ecNumber evidence="3">3.5.1.4</ecNumber>
    </recommendedName>
</protein>
<evidence type="ECO:0000313" key="9">
    <source>
        <dbReference type="Proteomes" id="UP000094569"/>
    </source>
</evidence>
<dbReference type="SUPFAM" id="SSF75304">
    <property type="entry name" value="Amidase signature (AS) enzymes"/>
    <property type="match status" value="1"/>
</dbReference>
<evidence type="ECO:0000256" key="2">
    <source>
        <dbReference type="ARBA" id="ARBA00009199"/>
    </source>
</evidence>
<dbReference type="STRING" id="573508.A0A1E3BAF8"/>
<evidence type="ECO:0000256" key="1">
    <source>
        <dbReference type="ARBA" id="ARBA00001311"/>
    </source>
</evidence>